<keyword evidence="3" id="KW-1185">Reference proteome</keyword>
<feature type="domain" description="DUF4371" evidence="1">
    <location>
        <begin position="1"/>
        <end position="79"/>
    </location>
</feature>
<evidence type="ECO:0000313" key="2">
    <source>
        <dbReference type="EMBL" id="KYN08183.1"/>
    </source>
</evidence>
<name>A0A151IQ77_9HYME</name>
<dbReference type="PANTHER" id="PTHR45749">
    <property type="match status" value="1"/>
</dbReference>
<gene>
    <name evidence="2" type="ORF">ALC62_00838</name>
</gene>
<dbReference type="InterPro" id="IPR012337">
    <property type="entry name" value="RNaseH-like_sf"/>
</dbReference>
<protein>
    <submittedName>
        <fullName evidence="2">Zinc finger MYM-type protein 1</fullName>
    </submittedName>
</protein>
<sequence length="157" mass="17930">MDETSDISRLEQISFSIRIVLEDLTVEEIFMGFFETNSTTADALFKIVKDIFTRYDLDIYKLRGQCYDGAANFSGRVTGLQARVQELEPRALYVHCNAHTLNLVVQDGMERIPTAKNCIGIVKELITFIRDSPKRLAQFKELQAENCPVLTQFCPTR</sequence>
<dbReference type="SUPFAM" id="SSF53098">
    <property type="entry name" value="Ribonuclease H-like"/>
    <property type="match status" value="1"/>
</dbReference>
<dbReference type="InterPro" id="IPR025398">
    <property type="entry name" value="DUF4371"/>
</dbReference>
<evidence type="ECO:0000313" key="3">
    <source>
        <dbReference type="Proteomes" id="UP000078542"/>
    </source>
</evidence>
<dbReference type="Proteomes" id="UP000078542">
    <property type="component" value="Unassembled WGS sequence"/>
</dbReference>
<accession>A0A151IQ77</accession>
<dbReference type="EMBL" id="KQ976811">
    <property type="protein sequence ID" value="KYN08183.1"/>
    <property type="molecule type" value="Genomic_DNA"/>
</dbReference>
<dbReference type="Pfam" id="PF14291">
    <property type="entry name" value="DUF4371"/>
    <property type="match status" value="1"/>
</dbReference>
<proteinExistence type="predicted"/>
<dbReference type="AlphaFoldDB" id="A0A151IQ77"/>
<organism evidence="2 3">
    <name type="scientific">Cyphomyrmex costatus</name>
    <dbReference type="NCBI Taxonomy" id="456900"/>
    <lineage>
        <taxon>Eukaryota</taxon>
        <taxon>Metazoa</taxon>
        <taxon>Ecdysozoa</taxon>
        <taxon>Arthropoda</taxon>
        <taxon>Hexapoda</taxon>
        <taxon>Insecta</taxon>
        <taxon>Pterygota</taxon>
        <taxon>Neoptera</taxon>
        <taxon>Endopterygota</taxon>
        <taxon>Hymenoptera</taxon>
        <taxon>Apocrita</taxon>
        <taxon>Aculeata</taxon>
        <taxon>Formicoidea</taxon>
        <taxon>Formicidae</taxon>
        <taxon>Myrmicinae</taxon>
        <taxon>Cyphomyrmex</taxon>
    </lineage>
</organism>
<evidence type="ECO:0000259" key="1">
    <source>
        <dbReference type="Pfam" id="PF14291"/>
    </source>
</evidence>
<dbReference type="PANTHER" id="PTHR45749:SF14">
    <property type="entry name" value="TTF-TYPE DOMAIN-CONTAINING PROTEIN"/>
    <property type="match status" value="1"/>
</dbReference>
<reference evidence="2 3" key="1">
    <citation type="submission" date="2016-03" db="EMBL/GenBank/DDBJ databases">
        <title>Cyphomyrmex costatus WGS genome.</title>
        <authorList>
            <person name="Nygaard S."/>
            <person name="Hu H."/>
            <person name="Boomsma J."/>
            <person name="Zhang G."/>
        </authorList>
    </citation>
    <scope>NUCLEOTIDE SEQUENCE [LARGE SCALE GENOMIC DNA]</scope>
    <source>
        <strain evidence="2">MS0001</strain>
        <tissue evidence="2">Whole body</tissue>
    </source>
</reference>